<evidence type="ECO:0000313" key="1">
    <source>
        <dbReference type="EMBL" id="QQP52712.1"/>
    </source>
</evidence>
<keyword evidence="2" id="KW-1185">Reference proteome</keyword>
<sequence>MQEVASYKKFWGRAPRSPFKSSSPTNSTPCQNVFPRLCLLEQSGTIQYYS</sequence>
<organism evidence="1 2">
    <name type="scientific">Caligus rogercresseyi</name>
    <name type="common">Sea louse</name>
    <dbReference type="NCBI Taxonomy" id="217165"/>
    <lineage>
        <taxon>Eukaryota</taxon>
        <taxon>Metazoa</taxon>
        <taxon>Ecdysozoa</taxon>
        <taxon>Arthropoda</taxon>
        <taxon>Crustacea</taxon>
        <taxon>Multicrustacea</taxon>
        <taxon>Hexanauplia</taxon>
        <taxon>Copepoda</taxon>
        <taxon>Siphonostomatoida</taxon>
        <taxon>Caligidae</taxon>
        <taxon>Caligus</taxon>
    </lineage>
</organism>
<protein>
    <submittedName>
        <fullName evidence="1">Uncharacterized protein</fullName>
    </submittedName>
</protein>
<proteinExistence type="predicted"/>
<dbReference type="EMBL" id="CP045892">
    <property type="protein sequence ID" value="QQP52712.1"/>
    <property type="molecule type" value="Genomic_DNA"/>
</dbReference>
<accession>A0A7T8HMC2</accession>
<dbReference type="Proteomes" id="UP000595437">
    <property type="component" value="Chromosome 3"/>
</dbReference>
<dbReference type="AlphaFoldDB" id="A0A7T8HMC2"/>
<name>A0A7T8HMC2_CALRO</name>
<evidence type="ECO:0000313" key="2">
    <source>
        <dbReference type="Proteomes" id="UP000595437"/>
    </source>
</evidence>
<gene>
    <name evidence="1" type="ORF">FKW44_004945</name>
</gene>
<reference evidence="2" key="1">
    <citation type="submission" date="2021-01" db="EMBL/GenBank/DDBJ databases">
        <title>Caligus Genome Assembly.</title>
        <authorList>
            <person name="Gallardo-Escarate C."/>
        </authorList>
    </citation>
    <scope>NUCLEOTIDE SEQUENCE [LARGE SCALE GENOMIC DNA]</scope>
</reference>